<keyword evidence="3" id="KW-0472">Membrane</keyword>
<dbReference type="Gene3D" id="2.130.10.10">
    <property type="entry name" value="YVTN repeat-like/Quinoprotein amine dehydrogenase"/>
    <property type="match status" value="1"/>
</dbReference>
<evidence type="ECO:0000256" key="3">
    <source>
        <dbReference type="SAM" id="Phobius"/>
    </source>
</evidence>
<evidence type="ECO:0000256" key="2">
    <source>
        <dbReference type="SAM" id="MobiDB-lite"/>
    </source>
</evidence>
<evidence type="ECO:0000313" key="5">
    <source>
        <dbReference type="Proteomes" id="UP000823749"/>
    </source>
</evidence>
<comment type="caution">
    <text evidence="4">The sequence shown here is derived from an EMBL/GenBank/DDBJ whole genome shotgun (WGS) entry which is preliminary data.</text>
</comment>
<dbReference type="InterPro" id="IPR011047">
    <property type="entry name" value="Quinoprotein_ADH-like_sf"/>
</dbReference>
<evidence type="ECO:0000256" key="1">
    <source>
        <dbReference type="SAM" id="Coils"/>
    </source>
</evidence>
<dbReference type="GO" id="GO:0010183">
    <property type="term" value="P:pollen tube guidance"/>
    <property type="evidence" value="ECO:0007669"/>
    <property type="project" value="TreeGrafter"/>
</dbReference>
<keyword evidence="3" id="KW-0812">Transmembrane</keyword>
<feature type="transmembrane region" description="Helical" evidence="3">
    <location>
        <begin position="445"/>
        <end position="468"/>
    </location>
</feature>
<evidence type="ECO:0000313" key="4">
    <source>
        <dbReference type="EMBL" id="KAG5522977.1"/>
    </source>
</evidence>
<dbReference type="PANTHER" id="PTHR37253:SF1">
    <property type="entry name" value="PROTEIN GAMETE EXPRESSED 3"/>
    <property type="match status" value="1"/>
</dbReference>
<dbReference type="AlphaFoldDB" id="A0AAV6I656"/>
<feature type="compositionally biased region" description="Basic and acidic residues" evidence="2">
    <location>
        <begin position="588"/>
        <end position="604"/>
    </location>
</feature>
<gene>
    <name evidence="4" type="ORF">RHGRI_034950</name>
</gene>
<evidence type="ECO:0008006" key="6">
    <source>
        <dbReference type="Google" id="ProtNLM"/>
    </source>
</evidence>
<feature type="coiled-coil region" evidence="1">
    <location>
        <begin position="485"/>
        <end position="532"/>
    </location>
</feature>
<dbReference type="GO" id="GO:0005886">
    <property type="term" value="C:plasma membrane"/>
    <property type="evidence" value="ECO:0007669"/>
    <property type="project" value="TreeGrafter"/>
</dbReference>
<dbReference type="GO" id="GO:0009793">
    <property type="term" value="P:embryo development ending in seed dormancy"/>
    <property type="evidence" value="ECO:0007669"/>
    <property type="project" value="TreeGrafter"/>
</dbReference>
<accession>A0AAV6I656</accession>
<feature type="region of interest" description="Disordered" evidence="2">
    <location>
        <begin position="540"/>
        <end position="563"/>
    </location>
</feature>
<proteinExistence type="predicted"/>
<dbReference type="EMBL" id="JACTNZ010000012">
    <property type="protein sequence ID" value="KAG5522977.1"/>
    <property type="molecule type" value="Genomic_DNA"/>
</dbReference>
<dbReference type="Proteomes" id="UP000823749">
    <property type="component" value="Chromosome 12"/>
</dbReference>
<reference evidence="4" key="1">
    <citation type="submission" date="2020-08" db="EMBL/GenBank/DDBJ databases">
        <title>Plant Genome Project.</title>
        <authorList>
            <person name="Zhang R.-G."/>
        </authorList>
    </citation>
    <scope>NUCLEOTIDE SEQUENCE</scope>
    <source>
        <strain evidence="4">WSP0</strain>
        <tissue evidence="4">Leaf</tissue>
    </source>
</reference>
<feature type="region of interest" description="Disordered" evidence="2">
    <location>
        <begin position="580"/>
        <end position="634"/>
    </location>
</feature>
<keyword evidence="1" id="KW-0175">Coiled coil</keyword>
<keyword evidence="3" id="KW-1133">Transmembrane helix</keyword>
<name>A0AAV6I656_9ERIC</name>
<dbReference type="PANTHER" id="PTHR37253">
    <property type="entry name" value="PROTEIN GAMETE EXPRESSED 3"/>
    <property type="match status" value="1"/>
</dbReference>
<dbReference type="InterPro" id="IPR015943">
    <property type="entry name" value="WD40/YVTN_repeat-like_dom_sf"/>
</dbReference>
<dbReference type="InterPro" id="IPR045301">
    <property type="entry name" value="GEX3-like"/>
</dbReference>
<dbReference type="SUPFAM" id="SSF50998">
    <property type="entry name" value="Quinoprotein alcohol dehydrogenase-like"/>
    <property type="match status" value="1"/>
</dbReference>
<keyword evidence="5" id="KW-1185">Reference proteome</keyword>
<sequence length="813" mass="90083">MIHALRIGPYRWQLWSMGEYSHPLLTPPVRNGKKSMTRLIAHSGALSMGGGVSFCAICSLLKIEWHSLHDHTTYESLCPMRFGGGVNVIEVVGIQKRQRIVMRKSSIKRGNSRLNTVGSRMRMVISCEGIGGSSFSLLYCLRRTGLFKLLLVYNQTSSWGASMARISDIASFRNIPCAYLGKRKVISSSKIIMVLFLIPFTKISSSGISNIEGELYSLSVRSPRFKWVQDLSSFDKSFTITPGNNGRLYVTVAVKAILLALDVNTGTVLWQRNFGPLSTADCAPVIDSNGWVSIGSLNGFLYSFSPTGILKKFPKADAEDSVLQFSPLLDCSGYAVYISQTVMDGKISHTIGEYNYISALKPVKVVFTLLVPATGSVYWSESYPGSCSFLLPHQGLSKFVFLERLETRFHAAAHVRSLHPAAPKQSLSLSASTQRISGNERAIPLFLLFETAVLIVLVIAVRFCCLFWRKKKLQGQDLGKFLEKRRTLQQQKKAFDRTITELEKKAAEEAMANEMLEKLGDLVKQKEGIERKLSTTYSLGRDRTNSKSKSLLPLSDGKTKSYSFQGSKKESVTIFHALSDTSSAGSSSEKETELSFFEDKESAVKAKGKGKKAHSDVGSSSDDDENCEGNEGSKSFAYLPHMMLGALSLEHTHTAERERERENSVAIATVHLLRTSCPLDATSHLSPPVSTIIADHHHHRSAPPPISRTRHLNRSSPLSWLRPTTEVNRCPVSPSTSSFYRNHFGNCFSLFDRTPDWTLETWDGRVSPVLCDDFETGRVQSATAKESDPMGQSMASGWGGKISWIEILDFTID</sequence>
<protein>
    <recommendedName>
        <fullName evidence="6">Protein GAMETE EXPRESSED 3</fullName>
    </recommendedName>
</protein>
<organism evidence="4 5">
    <name type="scientific">Rhododendron griersonianum</name>
    <dbReference type="NCBI Taxonomy" id="479676"/>
    <lineage>
        <taxon>Eukaryota</taxon>
        <taxon>Viridiplantae</taxon>
        <taxon>Streptophyta</taxon>
        <taxon>Embryophyta</taxon>
        <taxon>Tracheophyta</taxon>
        <taxon>Spermatophyta</taxon>
        <taxon>Magnoliopsida</taxon>
        <taxon>eudicotyledons</taxon>
        <taxon>Gunneridae</taxon>
        <taxon>Pentapetalae</taxon>
        <taxon>asterids</taxon>
        <taxon>Ericales</taxon>
        <taxon>Ericaceae</taxon>
        <taxon>Ericoideae</taxon>
        <taxon>Rhodoreae</taxon>
        <taxon>Rhododendron</taxon>
    </lineage>
</organism>